<sequence>MLICQEQVAQAILDIFCDVREGCFENIGRKVAWLVGAGCHASTWFKGHMSQCSVAWEDDDLRVYSEPGDSRESLRKQQVGSGDSLKPLFPLSIKHADNAGFTKPLVLDENVNYYGSLADQGPVTDVKEVYGYLP</sequence>
<name>A0ABQ9ZKU2_9CRUS</name>
<dbReference type="Proteomes" id="UP001234178">
    <property type="component" value="Unassembled WGS sequence"/>
</dbReference>
<gene>
    <name evidence="1" type="ORF">OUZ56_026100</name>
</gene>
<protein>
    <submittedName>
        <fullName evidence="1">Uncharacterized protein</fullName>
    </submittedName>
</protein>
<comment type="caution">
    <text evidence="1">The sequence shown here is derived from an EMBL/GenBank/DDBJ whole genome shotgun (WGS) entry which is preliminary data.</text>
</comment>
<accession>A0ABQ9ZKU2</accession>
<evidence type="ECO:0000313" key="2">
    <source>
        <dbReference type="Proteomes" id="UP001234178"/>
    </source>
</evidence>
<proteinExistence type="predicted"/>
<keyword evidence="2" id="KW-1185">Reference proteome</keyword>
<organism evidence="1 2">
    <name type="scientific">Daphnia magna</name>
    <dbReference type="NCBI Taxonomy" id="35525"/>
    <lineage>
        <taxon>Eukaryota</taxon>
        <taxon>Metazoa</taxon>
        <taxon>Ecdysozoa</taxon>
        <taxon>Arthropoda</taxon>
        <taxon>Crustacea</taxon>
        <taxon>Branchiopoda</taxon>
        <taxon>Diplostraca</taxon>
        <taxon>Cladocera</taxon>
        <taxon>Anomopoda</taxon>
        <taxon>Daphniidae</taxon>
        <taxon>Daphnia</taxon>
    </lineage>
</organism>
<reference evidence="1 2" key="1">
    <citation type="journal article" date="2023" name="Nucleic Acids Res.">
        <title>The hologenome of Daphnia magna reveals possible DNA methylation and microbiome-mediated evolution of the host genome.</title>
        <authorList>
            <person name="Chaturvedi A."/>
            <person name="Li X."/>
            <person name="Dhandapani V."/>
            <person name="Marshall H."/>
            <person name="Kissane S."/>
            <person name="Cuenca-Cambronero M."/>
            <person name="Asole G."/>
            <person name="Calvet F."/>
            <person name="Ruiz-Romero M."/>
            <person name="Marangio P."/>
            <person name="Guigo R."/>
            <person name="Rago D."/>
            <person name="Mirbahai L."/>
            <person name="Eastwood N."/>
            <person name="Colbourne J.K."/>
            <person name="Zhou J."/>
            <person name="Mallon E."/>
            <person name="Orsini L."/>
        </authorList>
    </citation>
    <scope>NUCLEOTIDE SEQUENCE [LARGE SCALE GENOMIC DNA]</scope>
    <source>
        <strain evidence="1">LRV0_1</strain>
    </source>
</reference>
<evidence type="ECO:0000313" key="1">
    <source>
        <dbReference type="EMBL" id="KAK4013546.1"/>
    </source>
</evidence>
<dbReference type="EMBL" id="JAOYFB010000004">
    <property type="protein sequence ID" value="KAK4013546.1"/>
    <property type="molecule type" value="Genomic_DNA"/>
</dbReference>